<evidence type="ECO:0000313" key="1">
    <source>
        <dbReference type="EMBL" id="GFS83845.1"/>
    </source>
</evidence>
<reference evidence="1" key="1">
    <citation type="submission" date="2020-08" db="EMBL/GenBank/DDBJ databases">
        <title>Multicomponent nature underlies the extraordinary mechanical properties of spider dragline silk.</title>
        <authorList>
            <person name="Kono N."/>
            <person name="Nakamura H."/>
            <person name="Mori M."/>
            <person name="Yoshida Y."/>
            <person name="Ohtoshi R."/>
            <person name="Malay A.D."/>
            <person name="Moran D.A.P."/>
            <person name="Tomita M."/>
            <person name="Numata K."/>
            <person name="Arakawa K."/>
        </authorList>
    </citation>
    <scope>NUCLEOTIDE SEQUENCE</scope>
</reference>
<sequence length="86" mass="9564">MLIASLHPMPSPACPTRTIDILTKSRKSHHIHSSLYHACPLAFKMSTELARVSYSLTVMIGVGVLIKPAQVWVKDRQTTDARLNQP</sequence>
<name>A0A8X6T9B5_NEPPI</name>
<dbReference type="Proteomes" id="UP000887013">
    <property type="component" value="Unassembled WGS sequence"/>
</dbReference>
<evidence type="ECO:0000313" key="2">
    <source>
        <dbReference type="Proteomes" id="UP000887013"/>
    </source>
</evidence>
<organism evidence="1 2">
    <name type="scientific">Nephila pilipes</name>
    <name type="common">Giant wood spider</name>
    <name type="synonym">Nephila maculata</name>
    <dbReference type="NCBI Taxonomy" id="299642"/>
    <lineage>
        <taxon>Eukaryota</taxon>
        <taxon>Metazoa</taxon>
        <taxon>Ecdysozoa</taxon>
        <taxon>Arthropoda</taxon>
        <taxon>Chelicerata</taxon>
        <taxon>Arachnida</taxon>
        <taxon>Araneae</taxon>
        <taxon>Araneomorphae</taxon>
        <taxon>Entelegynae</taxon>
        <taxon>Araneoidea</taxon>
        <taxon>Nephilidae</taxon>
        <taxon>Nephila</taxon>
    </lineage>
</organism>
<keyword evidence="2" id="KW-1185">Reference proteome</keyword>
<dbReference type="AlphaFoldDB" id="A0A8X6T9B5"/>
<protein>
    <submittedName>
        <fullName evidence="1">Uncharacterized protein</fullName>
    </submittedName>
</protein>
<comment type="caution">
    <text evidence="1">The sequence shown here is derived from an EMBL/GenBank/DDBJ whole genome shotgun (WGS) entry which is preliminary data.</text>
</comment>
<accession>A0A8X6T9B5</accession>
<dbReference type="EMBL" id="BMAW01003484">
    <property type="protein sequence ID" value="GFS83845.1"/>
    <property type="molecule type" value="Genomic_DNA"/>
</dbReference>
<gene>
    <name evidence="1" type="ORF">NPIL_390981</name>
</gene>
<proteinExistence type="predicted"/>